<dbReference type="Gene3D" id="1.25.40.10">
    <property type="entry name" value="Tetratricopeptide repeat domain"/>
    <property type="match status" value="1"/>
</dbReference>
<keyword evidence="1" id="KW-0802">TPR repeat</keyword>
<dbReference type="PROSITE" id="PS50005">
    <property type="entry name" value="TPR"/>
    <property type="match status" value="2"/>
</dbReference>
<feature type="coiled-coil region" evidence="2">
    <location>
        <begin position="316"/>
        <end position="364"/>
    </location>
</feature>
<dbReference type="InterPro" id="IPR011990">
    <property type="entry name" value="TPR-like_helical_dom_sf"/>
</dbReference>
<reference evidence="3" key="1">
    <citation type="submission" date="2020-05" db="EMBL/GenBank/DDBJ databases">
        <authorList>
            <consortium name="Genoscope - CEA"/>
            <person name="William W."/>
        </authorList>
    </citation>
    <scope>NUCLEOTIDE SEQUENCE [LARGE SCALE GENOMIC DNA]</scope>
    <source>
        <strain evidence="3">PCC 7821</strain>
    </source>
</reference>
<feature type="repeat" description="TPR" evidence="1">
    <location>
        <begin position="467"/>
        <end position="500"/>
    </location>
</feature>
<dbReference type="Gene3D" id="3.40.50.300">
    <property type="entry name" value="P-loop containing nucleotide triphosphate hydrolases"/>
    <property type="match status" value="1"/>
</dbReference>
<keyword evidence="4" id="KW-1185">Reference proteome</keyword>
<evidence type="ECO:0000256" key="1">
    <source>
        <dbReference type="PROSITE-ProRule" id="PRU00339"/>
    </source>
</evidence>
<keyword evidence="2" id="KW-0175">Coiled coil</keyword>
<dbReference type="SMART" id="SM00028">
    <property type="entry name" value="TPR"/>
    <property type="match status" value="2"/>
</dbReference>
<gene>
    <name evidence="3" type="ORF">PLAN_70285</name>
</gene>
<name>A0A6J7ZUQ1_PLARU</name>
<dbReference type="RefSeq" id="WP_026797894.1">
    <property type="nucleotide sequence ID" value="NZ_LR812491.1"/>
</dbReference>
<dbReference type="Proteomes" id="UP000196521">
    <property type="component" value="Unassembled WGS sequence"/>
</dbReference>
<dbReference type="Pfam" id="PF13181">
    <property type="entry name" value="TPR_8"/>
    <property type="match status" value="1"/>
</dbReference>
<dbReference type="InterPro" id="IPR019734">
    <property type="entry name" value="TPR_rpt"/>
</dbReference>
<dbReference type="InterPro" id="IPR027417">
    <property type="entry name" value="P-loop_NTPase"/>
</dbReference>
<accession>A0A6J7ZUQ1</accession>
<sequence>MEISKLGLNVFYGHSEIIRNYCGYPEELPLPLVIQHGGSAYYNLFEITNEYLFDYWVWNEEVKEMNIKDHAIPPYTLHVLGAPFIYLADELKLSFTDIERKGTIVFPGHSTPCCPLIKDFEEYANQLEILPDQFHPITVCLHPYDIFQSLHIPFENKGFTVVSCVPDVITYHQEIVNNINLFWQIYEQSYTSSYLTNFIHYCAGKKYATSNSWSTGAYYSMYLGLQFFFYGQKNQYGRGEYPGATSADLEYYQKMEALFSLSNDGQVVDIETQWEIASKRLGVDQKMGSNELYSYLTNLYQSRPYVEGLRHKFTLLAETEAQVQNLQAQLQESSVQIQEVKTQLQSIESENKHLKSQLNQVKTLTEICEFQLKNSQLKSDEYYAFLSKTRNELGKLQSLLDVSSELDIGLDSQALEQLLSNYKDSLEKDSGNPLHYYQLGKIWMQANCFENAISCYRNAILLDNNQPSFYSELAESLIQLGELNEAVSYYRHAIHLKWSLTKNQPHIP</sequence>
<dbReference type="AlphaFoldDB" id="A0A6J7ZUQ1"/>
<proteinExistence type="predicted"/>
<evidence type="ECO:0000313" key="4">
    <source>
        <dbReference type="Proteomes" id="UP000196521"/>
    </source>
</evidence>
<evidence type="ECO:0000256" key="2">
    <source>
        <dbReference type="SAM" id="Coils"/>
    </source>
</evidence>
<organism evidence="3 4">
    <name type="scientific">Planktothrix rubescens CCAP 1459/22</name>
    <dbReference type="NCBI Taxonomy" id="329571"/>
    <lineage>
        <taxon>Bacteria</taxon>
        <taxon>Bacillati</taxon>
        <taxon>Cyanobacteriota</taxon>
        <taxon>Cyanophyceae</taxon>
        <taxon>Oscillatoriophycideae</taxon>
        <taxon>Oscillatoriales</taxon>
        <taxon>Microcoleaceae</taxon>
        <taxon>Planktothrix</taxon>
    </lineage>
</organism>
<feature type="repeat" description="TPR" evidence="1">
    <location>
        <begin position="433"/>
        <end position="466"/>
    </location>
</feature>
<evidence type="ECO:0000313" key="3">
    <source>
        <dbReference type="EMBL" id="CAC5345708.1"/>
    </source>
</evidence>
<comment type="caution">
    <text evidence="3">The sequence shown here is derived from an EMBL/GenBank/DDBJ whole genome shotgun (WGS) entry which is preliminary data.</text>
</comment>
<dbReference type="EMBL" id="CZCZ02000017">
    <property type="protein sequence ID" value="CAC5345708.1"/>
    <property type="molecule type" value="Genomic_DNA"/>
</dbReference>
<protein>
    <submittedName>
        <fullName evidence="3">Uncharacterized protein</fullName>
    </submittedName>
</protein>
<dbReference type="SUPFAM" id="SSF48452">
    <property type="entry name" value="TPR-like"/>
    <property type="match status" value="1"/>
</dbReference>